<dbReference type="Gene3D" id="3.40.630.30">
    <property type="match status" value="1"/>
</dbReference>
<keyword evidence="2" id="KW-0012">Acyltransferase</keyword>
<sequence>MTTHTTPLPPGYSPLPPGHLANIVTFLEMGAKPDPLPAALFPPEVTLTSFDPADLAGYRALFRRVGDPWLWFSQAALPDAELAALLADPQIESFALRQDGEAIGILQLDFREAEACELLFFGLAPGFTAKGLGGALMRAAIARAWAKPISRFWLHTCSFDSPAALGFYQRMGFTPYAMQVEVHTDPRLTGDLPEDAAPQIPLIRPRSP</sequence>
<evidence type="ECO:0000313" key="5">
    <source>
        <dbReference type="EMBL" id="MCB8875396.1"/>
    </source>
</evidence>
<dbReference type="PROSITE" id="PS51186">
    <property type="entry name" value="GNAT"/>
    <property type="match status" value="1"/>
</dbReference>
<keyword evidence="1" id="KW-0808">Transferase</keyword>
<dbReference type="CDD" id="cd04301">
    <property type="entry name" value="NAT_SF"/>
    <property type="match status" value="1"/>
</dbReference>
<dbReference type="InterPro" id="IPR000182">
    <property type="entry name" value="GNAT_dom"/>
</dbReference>
<evidence type="ECO:0000256" key="1">
    <source>
        <dbReference type="ARBA" id="ARBA00022679"/>
    </source>
</evidence>
<dbReference type="GO" id="GO:0016747">
    <property type="term" value="F:acyltransferase activity, transferring groups other than amino-acyl groups"/>
    <property type="evidence" value="ECO:0007669"/>
    <property type="project" value="InterPro"/>
</dbReference>
<dbReference type="AlphaFoldDB" id="A0A963YQR1"/>
<dbReference type="Proteomes" id="UP000708298">
    <property type="component" value="Unassembled WGS sequence"/>
</dbReference>
<evidence type="ECO:0000256" key="3">
    <source>
        <dbReference type="SAM" id="MobiDB-lite"/>
    </source>
</evidence>
<dbReference type="EMBL" id="JAESVB010000003">
    <property type="protein sequence ID" value="MCB8875396.1"/>
    <property type="molecule type" value="Genomic_DNA"/>
</dbReference>
<dbReference type="InterPro" id="IPR016181">
    <property type="entry name" value="Acyl_CoA_acyltransferase"/>
</dbReference>
<dbReference type="PANTHER" id="PTHR43800">
    <property type="entry name" value="PEPTIDYL-LYSINE N-ACETYLTRANSFERASE YJAB"/>
    <property type="match status" value="1"/>
</dbReference>
<feature type="domain" description="N-acetyltransferase" evidence="4">
    <location>
        <begin position="45"/>
        <end position="191"/>
    </location>
</feature>
<dbReference type="RefSeq" id="WP_227321050.1">
    <property type="nucleotide sequence ID" value="NZ_JAESVB010000003.1"/>
</dbReference>
<proteinExistence type="predicted"/>
<protein>
    <submittedName>
        <fullName evidence="5">GNAT family N-acetyltransferase</fullName>
    </submittedName>
</protein>
<dbReference type="PANTHER" id="PTHR43800:SF1">
    <property type="entry name" value="PEPTIDYL-LYSINE N-ACETYLTRANSFERASE YJAB"/>
    <property type="match status" value="1"/>
</dbReference>
<feature type="region of interest" description="Disordered" evidence="3">
    <location>
        <begin position="187"/>
        <end position="208"/>
    </location>
</feature>
<organism evidence="5 6">
    <name type="scientific">Acidisoma silvae</name>
    <dbReference type="NCBI Taxonomy" id="2802396"/>
    <lineage>
        <taxon>Bacteria</taxon>
        <taxon>Pseudomonadati</taxon>
        <taxon>Pseudomonadota</taxon>
        <taxon>Alphaproteobacteria</taxon>
        <taxon>Acetobacterales</taxon>
        <taxon>Acidocellaceae</taxon>
        <taxon>Acidisoma</taxon>
    </lineage>
</organism>
<gene>
    <name evidence="5" type="ORF">ASILVAE211_09410</name>
</gene>
<reference evidence="5" key="1">
    <citation type="journal article" date="2021" name="Microorganisms">
        <title>Acidisoma silvae sp. nov. and Acidisomacellulosilytica sp. nov., Two Acidophilic Bacteria Isolated from Decaying Wood, Hydrolyzing Cellulose and Producing Poly-3-hydroxybutyrate.</title>
        <authorList>
            <person name="Mieszkin S."/>
            <person name="Pouder E."/>
            <person name="Uroz S."/>
            <person name="Simon-Colin C."/>
            <person name="Alain K."/>
        </authorList>
    </citation>
    <scope>NUCLEOTIDE SEQUENCE</scope>
    <source>
        <strain evidence="5">HW T2.11</strain>
    </source>
</reference>
<reference evidence="5" key="2">
    <citation type="submission" date="2021-01" db="EMBL/GenBank/DDBJ databases">
        <authorList>
            <person name="Mieszkin S."/>
            <person name="Pouder E."/>
            <person name="Alain K."/>
        </authorList>
    </citation>
    <scope>NUCLEOTIDE SEQUENCE</scope>
    <source>
        <strain evidence="5">HW T2.11</strain>
    </source>
</reference>
<keyword evidence="6" id="KW-1185">Reference proteome</keyword>
<dbReference type="Pfam" id="PF00583">
    <property type="entry name" value="Acetyltransf_1"/>
    <property type="match status" value="1"/>
</dbReference>
<evidence type="ECO:0000256" key="2">
    <source>
        <dbReference type="ARBA" id="ARBA00023315"/>
    </source>
</evidence>
<name>A0A963YQR1_9PROT</name>
<comment type="caution">
    <text evidence="5">The sequence shown here is derived from an EMBL/GenBank/DDBJ whole genome shotgun (WGS) entry which is preliminary data.</text>
</comment>
<evidence type="ECO:0000313" key="6">
    <source>
        <dbReference type="Proteomes" id="UP000708298"/>
    </source>
</evidence>
<accession>A0A963YQR1</accession>
<dbReference type="SUPFAM" id="SSF55729">
    <property type="entry name" value="Acyl-CoA N-acyltransferases (Nat)"/>
    <property type="match status" value="1"/>
</dbReference>
<evidence type="ECO:0000259" key="4">
    <source>
        <dbReference type="PROSITE" id="PS51186"/>
    </source>
</evidence>